<organism evidence="1 2">
    <name type="scientific">Phocaeicola acetigenes</name>
    <dbReference type="NCBI Taxonomy" id="3016083"/>
    <lineage>
        <taxon>Bacteria</taxon>
        <taxon>Pseudomonadati</taxon>
        <taxon>Bacteroidota</taxon>
        <taxon>Bacteroidia</taxon>
        <taxon>Bacteroidales</taxon>
        <taxon>Bacteroidaceae</taxon>
        <taxon>Phocaeicola</taxon>
    </lineage>
</organism>
<protein>
    <submittedName>
        <fullName evidence="1">Endo-beta-N-acetylglucosaminidase family protein</fullName>
    </submittedName>
</protein>
<dbReference type="SUPFAM" id="SSF51445">
    <property type="entry name" value="(Trans)glycosidases"/>
    <property type="match status" value="1"/>
</dbReference>
<sequence length="378" mass="43268">MKLLKYIAICLSVVAFTGCSDWTDVEREVYANQEGLEKYIELIDAQSEADLTPTMREYYRKIREYRNTPHVKGFGWFGNWTGRGSNAQNYLKMLPDSVDLVSLWGCRGNLSEHQKADLKFFQEVKGGKAMLCWIVQDLGDQMTPPGKDAYEYWVTEKGGGSFEEGVKAYANAICDTIEKYNLDGFDIDYEPGYGHSGTLARRTEIGPNTNQNKNMYVFIKTMSDRLRPAGRLLVMDGQPDLLSTETSKMIDHYIYQAYWETSTQSVINKINKPNLENWERKTIITVEFEQCWRTGGIHPESGAASWSGQRTYTSIRGEFNGLYGTQIFDYATLDLPSGKRIGGIGTYHMEYDYANNPPYRWLRQALYLGNQVYPGNYQ</sequence>
<accession>A0ABT4PJZ3</accession>
<comment type="caution">
    <text evidence="1">The sequence shown here is derived from an EMBL/GenBank/DDBJ whole genome shotgun (WGS) entry which is preliminary data.</text>
</comment>
<keyword evidence="2" id="KW-1185">Reference proteome</keyword>
<gene>
    <name evidence="1" type="ORF">O6P32_11785</name>
</gene>
<name>A0ABT4PJZ3_9BACT</name>
<dbReference type="PROSITE" id="PS51257">
    <property type="entry name" value="PROKAR_LIPOPROTEIN"/>
    <property type="match status" value="1"/>
</dbReference>
<dbReference type="Proteomes" id="UP001141933">
    <property type="component" value="Unassembled WGS sequence"/>
</dbReference>
<proteinExistence type="predicted"/>
<reference evidence="1" key="1">
    <citation type="submission" date="2022-12" db="EMBL/GenBank/DDBJ databases">
        <title>Phocaeicola acetigenes sp. nov., isolated feces from a healthy human.</title>
        <authorList>
            <person name="Do H."/>
            <person name="Ha Y.B."/>
            <person name="Kim J.-S."/>
            <person name="Suh M.K."/>
            <person name="Kim H.S."/>
            <person name="Lee J.-S."/>
        </authorList>
    </citation>
    <scope>NUCLEOTIDE SEQUENCE</scope>
    <source>
        <strain evidence="1">KGMB11183</strain>
    </source>
</reference>
<dbReference type="InterPro" id="IPR001579">
    <property type="entry name" value="Glyco_hydro_18_chit_AS"/>
</dbReference>
<dbReference type="CDD" id="cd06542">
    <property type="entry name" value="GH18_EndoS-like"/>
    <property type="match status" value="1"/>
</dbReference>
<evidence type="ECO:0000313" key="1">
    <source>
        <dbReference type="EMBL" id="MCZ8373377.1"/>
    </source>
</evidence>
<dbReference type="Gene3D" id="3.20.20.80">
    <property type="entry name" value="Glycosidases"/>
    <property type="match status" value="1"/>
</dbReference>
<dbReference type="InterPro" id="IPR032320">
    <property type="entry name" value="GH18_BT1044-like"/>
</dbReference>
<dbReference type="EMBL" id="JAPZVM010000011">
    <property type="protein sequence ID" value="MCZ8373377.1"/>
    <property type="molecule type" value="Genomic_DNA"/>
</dbReference>
<dbReference type="RefSeq" id="WP_178265428.1">
    <property type="nucleotide sequence ID" value="NZ_JAPZVM010000011.1"/>
</dbReference>
<dbReference type="Pfam" id="PF16141">
    <property type="entry name" value="GH18_BT1044-like"/>
    <property type="match status" value="1"/>
</dbReference>
<dbReference type="PROSITE" id="PS01095">
    <property type="entry name" value="GH18_1"/>
    <property type="match status" value="1"/>
</dbReference>
<dbReference type="InterPro" id="IPR017853">
    <property type="entry name" value="GH"/>
</dbReference>
<evidence type="ECO:0000313" key="2">
    <source>
        <dbReference type="Proteomes" id="UP001141933"/>
    </source>
</evidence>